<keyword evidence="3 7" id="KW-1133">Transmembrane helix</keyword>
<keyword evidence="4 7" id="KW-0472">Membrane</keyword>
<dbReference type="PROSITE" id="PS50850">
    <property type="entry name" value="MFS"/>
    <property type="match status" value="1"/>
</dbReference>
<feature type="region of interest" description="Disordered" evidence="6">
    <location>
        <begin position="293"/>
        <end position="349"/>
    </location>
</feature>
<evidence type="ECO:0000256" key="3">
    <source>
        <dbReference type="ARBA" id="ARBA00022989"/>
    </source>
</evidence>
<evidence type="ECO:0000256" key="1">
    <source>
        <dbReference type="ARBA" id="ARBA00004141"/>
    </source>
</evidence>
<dbReference type="InterPro" id="IPR050382">
    <property type="entry name" value="MFS_Na/Anion_cotransporter"/>
</dbReference>
<proteinExistence type="inferred from homology"/>
<feature type="transmembrane region" description="Helical" evidence="7">
    <location>
        <begin position="535"/>
        <end position="556"/>
    </location>
</feature>
<reference evidence="9" key="1">
    <citation type="submission" date="2017-08" db="EMBL/GenBank/DDBJ databases">
        <authorList>
            <person name="Polle J.E."/>
            <person name="Barry K."/>
            <person name="Cushman J."/>
            <person name="Schmutz J."/>
            <person name="Tran D."/>
            <person name="Hathwaick L.T."/>
            <person name="Yim W.C."/>
            <person name="Jenkins J."/>
            <person name="Mckie-Krisberg Z.M."/>
            <person name="Prochnik S."/>
            <person name="Lindquist E."/>
            <person name="Dockter R.B."/>
            <person name="Adam C."/>
            <person name="Molina H."/>
            <person name="Bunkerborg J."/>
            <person name="Jin E."/>
            <person name="Buchheim M."/>
            <person name="Magnuson J."/>
        </authorList>
    </citation>
    <scope>NUCLEOTIDE SEQUENCE</scope>
    <source>
        <strain evidence="9">CCAP 19/18</strain>
    </source>
</reference>
<dbReference type="InterPro" id="IPR011701">
    <property type="entry name" value="MFS"/>
</dbReference>
<name>A0ABQ7G5C3_DUNSA</name>
<feature type="transmembrane region" description="Helical" evidence="7">
    <location>
        <begin position="506"/>
        <end position="529"/>
    </location>
</feature>
<feature type="domain" description="Major facilitator superfamily (MFS) profile" evidence="8">
    <location>
        <begin position="104"/>
        <end position="561"/>
    </location>
</feature>
<evidence type="ECO:0000256" key="4">
    <source>
        <dbReference type="ARBA" id="ARBA00023136"/>
    </source>
</evidence>
<evidence type="ECO:0000313" key="9">
    <source>
        <dbReference type="EMBL" id="KAF5829807.1"/>
    </source>
</evidence>
<gene>
    <name evidence="9" type="ORF">DUNSADRAFT_15471</name>
</gene>
<evidence type="ECO:0000256" key="2">
    <source>
        <dbReference type="ARBA" id="ARBA00022692"/>
    </source>
</evidence>
<evidence type="ECO:0000256" key="7">
    <source>
        <dbReference type="SAM" id="Phobius"/>
    </source>
</evidence>
<dbReference type="InterPro" id="IPR036259">
    <property type="entry name" value="MFS_trans_sf"/>
</dbReference>
<organism evidence="9 10">
    <name type="scientific">Dunaliella salina</name>
    <name type="common">Green alga</name>
    <name type="synonym">Protococcus salinus</name>
    <dbReference type="NCBI Taxonomy" id="3046"/>
    <lineage>
        <taxon>Eukaryota</taxon>
        <taxon>Viridiplantae</taxon>
        <taxon>Chlorophyta</taxon>
        <taxon>core chlorophytes</taxon>
        <taxon>Chlorophyceae</taxon>
        <taxon>CS clade</taxon>
        <taxon>Chlamydomonadales</taxon>
        <taxon>Dunaliellaceae</taxon>
        <taxon>Dunaliella</taxon>
    </lineage>
</organism>
<feature type="transmembrane region" description="Helical" evidence="7">
    <location>
        <begin position="265"/>
        <end position="286"/>
    </location>
</feature>
<evidence type="ECO:0000256" key="5">
    <source>
        <dbReference type="ARBA" id="ARBA00024362"/>
    </source>
</evidence>
<evidence type="ECO:0000259" key="8">
    <source>
        <dbReference type="PROSITE" id="PS50850"/>
    </source>
</evidence>
<dbReference type="InterPro" id="IPR020846">
    <property type="entry name" value="MFS_dom"/>
</dbReference>
<keyword evidence="2 7" id="KW-0812">Transmembrane</keyword>
<dbReference type="Proteomes" id="UP000815325">
    <property type="component" value="Unassembled WGS sequence"/>
</dbReference>
<dbReference type="SUPFAM" id="SSF103473">
    <property type="entry name" value="MFS general substrate transporter"/>
    <property type="match status" value="1"/>
</dbReference>
<evidence type="ECO:0000256" key="6">
    <source>
        <dbReference type="SAM" id="MobiDB-lite"/>
    </source>
</evidence>
<feature type="transmembrane region" description="Helical" evidence="7">
    <location>
        <begin position="372"/>
        <end position="391"/>
    </location>
</feature>
<sequence length="564" mass="59064">MPSSLHPFSSSHHQYHVHSRPVGQEIGKVASGRSHCRCCSNNHHQPCHAGISKGPLHQDAGMPLQGLNVCRRRCLVTTRSQASRPASTQPDQPRSAADQPFLRVVLPTALGLMLCNMDRICLSVAIIPMSAEFGWAGGLQGVIQSSFLWGYMATQLLGGALADRFGGKRVLAGGIAWFSAASLLLPAALSPAVVASGLALPAMLMARCFVGLGEGVALPSMNNLVATYVPKEAKARALGMCFTGFHTGNLLGLILSPLILSAFGWRALFCVFGFFGLPLLAMWLSVVPDTEPSHRSTPALDPTSSSSSSSSSSPSSSPSNPASSTAGASPADMEGISQGSGQSIEGREGGASTSEAFATADVSIISLMSKPATWAIVIVNVVNHFGYFIYLNWMPTYFVKALGFDLRASSFMAFLPWLVMAVGSSLSGVLADALVARGIHVTQVRKAVQTVAFLVPAVALMVLSQPGLSPKQAVVLMTIALGTTSLGQAGFVANMSDIAPRQAGKMFGLSNTFGSLSGIVGVTAVGFIVEATNSFSPVFQLTAGLYVMGTLVWWLLATGERVFD</sequence>
<dbReference type="Gene3D" id="1.20.1250.20">
    <property type="entry name" value="MFS general substrate transporter like domains"/>
    <property type="match status" value="2"/>
</dbReference>
<feature type="transmembrane region" description="Helical" evidence="7">
    <location>
        <begin position="474"/>
        <end position="494"/>
    </location>
</feature>
<dbReference type="Pfam" id="PF07690">
    <property type="entry name" value="MFS_1"/>
    <property type="match status" value="1"/>
</dbReference>
<accession>A0ABQ7G5C3</accession>
<comment type="subcellular location">
    <subcellularLocation>
        <location evidence="1">Membrane</location>
        <topology evidence="1">Multi-pass membrane protein</topology>
    </subcellularLocation>
</comment>
<feature type="transmembrane region" description="Helical" evidence="7">
    <location>
        <begin position="447"/>
        <end position="468"/>
    </location>
</feature>
<dbReference type="PANTHER" id="PTHR11662:SF399">
    <property type="entry name" value="FI19708P1-RELATED"/>
    <property type="match status" value="1"/>
</dbReference>
<feature type="compositionally biased region" description="Low complexity" evidence="6">
    <location>
        <begin position="296"/>
        <end position="344"/>
    </location>
</feature>
<comment type="caution">
    <text evidence="9">The sequence shown here is derived from an EMBL/GenBank/DDBJ whole genome shotgun (WGS) entry which is preliminary data.</text>
</comment>
<dbReference type="EMBL" id="MU070112">
    <property type="protein sequence ID" value="KAF5829807.1"/>
    <property type="molecule type" value="Genomic_DNA"/>
</dbReference>
<evidence type="ECO:0000313" key="10">
    <source>
        <dbReference type="Proteomes" id="UP000815325"/>
    </source>
</evidence>
<feature type="transmembrane region" description="Helical" evidence="7">
    <location>
        <begin position="170"/>
        <end position="189"/>
    </location>
</feature>
<dbReference type="PANTHER" id="PTHR11662">
    <property type="entry name" value="SOLUTE CARRIER FAMILY 17"/>
    <property type="match status" value="1"/>
</dbReference>
<feature type="transmembrane region" description="Helical" evidence="7">
    <location>
        <begin position="411"/>
        <end position="435"/>
    </location>
</feature>
<keyword evidence="10" id="KW-1185">Reference proteome</keyword>
<feature type="transmembrane region" description="Helical" evidence="7">
    <location>
        <begin position="237"/>
        <end position="259"/>
    </location>
</feature>
<protein>
    <submittedName>
        <fullName evidence="9">Major facilitator superfamily domain-containing protein</fullName>
    </submittedName>
</protein>
<comment type="similarity">
    <text evidence="5">Belongs to the major facilitator superfamily. Sodium/anion cotransporter (TC 2.A.1.14) family.</text>
</comment>